<dbReference type="AlphaFoldDB" id="C6XYW1"/>
<dbReference type="RefSeq" id="WP_015808205.1">
    <property type="nucleotide sequence ID" value="NC_013061.1"/>
</dbReference>
<dbReference type="EMBL" id="CP001681">
    <property type="protein sequence ID" value="ACU04593.1"/>
    <property type="molecule type" value="Genomic_DNA"/>
</dbReference>
<protein>
    <submittedName>
        <fullName evidence="1">Uncharacterized protein</fullName>
    </submittedName>
</protein>
<accession>C6XYW1</accession>
<name>C6XYW1_PEDHD</name>
<evidence type="ECO:0000313" key="2">
    <source>
        <dbReference type="Proteomes" id="UP000000852"/>
    </source>
</evidence>
<sequence length="117" mass="13661">MIELDYFPDGVDGLVYQVVQFRAAEPWRIVYAGELICSMEKLEGLWYVKGKARIPQELIEGIGVLIDRQHFNRLPMELKMHWETYVQETIAQGDTQWWFVRQELILSGLKNCSGLTL</sequence>
<dbReference type="KEGG" id="phe:Phep_2389"/>
<dbReference type="HOGENOM" id="CLU_2082590_0_0_10"/>
<proteinExistence type="predicted"/>
<dbReference type="eggNOG" id="ENOG502ZWHW">
    <property type="taxonomic scope" value="Bacteria"/>
</dbReference>
<dbReference type="OrthoDB" id="766442at2"/>
<evidence type="ECO:0000313" key="1">
    <source>
        <dbReference type="EMBL" id="ACU04593.1"/>
    </source>
</evidence>
<gene>
    <name evidence="1" type="ordered locus">Phep_2389</name>
</gene>
<dbReference type="Proteomes" id="UP000000852">
    <property type="component" value="Chromosome"/>
</dbReference>
<organism evidence="1 2">
    <name type="scientific">Pedobacter heparinus (strain ATCC 13125 / DSM 2366 / CIP 104194 / JCM 7457 / NBRC 12017 / NCIMB 9290 / NRRL B-14731 / HIM 762-3)</name>
    <dbReference type="NCBI Taxonomy" id="485917"/>
    <lineage>
        <taxon>Bacteria</taxon>
        <taxon>Pseudomonadati</taxon>
        <taxon>Bacteroidota</taxon>
        <taxon>Sphingobacteriia</taxon>
        <taxon>Sphingobacteriales</taxon>
        <taxon>Sphingobacteriaceae</taxon>
        <taxon>Pedobacter</taxon>
    </lineage>
</organism>
<keyword evidence="2" id="KW-1185">Reference proteome</keyword>
<reference evidence="1 2" key="1">
    <citation type="journal article" date="2009" name="Stand. Genomic Sci.">
        <title>Complete genome sequence of Pedobacter heparinus type strain (HIM 762-3).</title>
        <authorList>
            <person name="Han C."/>
            <person name="Spring S."/>
            <person name="Lapidus A."/>
            <person name="Del Rio T.G."/>
            <person name="Tice H."/>
            <person name="Copeland A."/>
            <person name="Cheng J.F."/>
            <person name="Lucas S."/>
            <person name="Chen F."/>
            <person name="Nolan M."/>
            <person name="Bruce D."/>
            <person name="Goodwin L."/>
            <person name="Pitluck S."/>
            <person name="Ivanova N."/>
            <person name="Mavromatis K."/>
            <person name="Mikhailova N."/>
            <person name="Pati A."/>
            <person name="Chen A."/>
            <person name="Palaniappan K."/>
            <person name="Land M."/>
            <person name="Hauser L."/>
            <person name="Chang Y.J."/>
            <person name="Jeffries C.C."/>
            <person name="Saunders E."/>
            <person name="Chertkov O."/>
            <person name="Brettin T."/>
            <person name="Goker M."/>
            <person name="Rohde M."/>
            <person name="Bristow J."/>
            <person name="Eisen J.A."/>
            <person name="Markowitz V."/>
            <person name="Hugenholtz P."/>
            <person name="Kyrpides N.C."/>
            <person name="Klenk H.P."/>
            <person name="Detter J.C."/>
        </authorList>
    </citation>
    <scope>NUCLEOTIDE SEQUENCE [LARGE SCALE GENOMIC DNA]</scope>
    <source>
        <strain evidence="2">ATCC 13125 / DSM 2366 / CIP 104194 / JCM 7457 / NBRC 12017 / NCIMB 9290 / NRRL B-14731 / HIM 762-3</strain>
    </source>
</reference>
<dbReference type="STRING" id="485917.Phep_2389"/>